<evidence type="ECO:0000256" key="2">
    <source>
        <dbReference type="SAM" id="Phobius"/>
    </source>
</evidence>
<accession>A0ABS2GWB7</accession>
<feature type="transmembrane region" description="Helical" evidence="2">
    <location>
        <begin position="6"/>
        <end position="25"/>
    </location>
</feature>
<evidence type="ECO:0000313" key="4">
    <source>
        <dbReference type="Proteomes" id="UP000777002"/>
    </source>
</evidence>
<comment type="caution">
    <text evidence="3">The sequence shown here is derived from an EMBL/GenBank/DDBJ whole genome shotgun (WGS) entry which is preliminary data.</text>
</comment>
<organism evidence="3 4">
    <name type="scientific">Parasutterella secunda</name>
    <dbReference type="NCBI Taxonomy" id="626947"/>
    <lineage>
        <taxon>Bacteria</taxon>
        <taxon>Pseudomonadati</taxon>
        <taxon>Pseudomonadota</taxon>
        <taxon>Betaproteobacteria</taxon>
        <taxon>Burkholderiales</taxon>
        <taxon>Sutterellaceae</taxon>
        <taxon>Parasutterella</taxon>
    </lineage>
</organism>
<reference evidence="3 4" key="1">
    <citation type="journal article" date="2021" name="Sci. Rep.">
        <title>The distribution of antibiotic resistance genes in chicken gut microbiota commensals.</title>
        <authorList>
            <person name="Juricova H."/>
            <person name="Matiasovicova J."/>
            <person name="Kubasova T."/>
            <person name="Cejkova D."/>
            <person name="Rychlik I."/>
        </authorList>
    </citation>
    <scope>NUCLEOTIDE SEQUENCE [LARGE SCALE GENOMIC DNA]</scope>
    <source>
        <strain evidence="3 4">An562</strain>
    </source>
</reference>
<dbReference type="EMBL" id="JACJKX010000016">
    <property type="protein sequence ID" value="MBM6929222.1"/>
    <property type="molecule type" value="Genomic_DNA"/>
</dbReference>
<keyword evidence="2" id="KW-1133">Transmembrane helix</keyword>
<protein>
    <recommendedName>
        <fullName evidence="5">YtxH domain-containing protein</fullName>
    </recommendedName>
</protein>
<sequence>MTETTKYGLFFLGGVVVGALGAVAISRGKLDVKPLATDLLSTGLDLRDKVMAGVEGVKEDLADVMAEAEVKSQERKLAKEAQEAKQDGVAAEVAVTEEKPQVVA</sequence>
<keyword evidence="2" id="KW-0812">Transmembrane</keyword>
<keyword evidence="2" id="KW-0472">Membrane</keyword>
<name>A0ABS2GWB7_9BURK</name>
<dbReference type="Proteomes" id="UP000777002">
    <property type="component" value="Unassembled WGS sequence"/>
</dbReference>
<evidence type="ECO:0000313" key="3">
    <source>
        <dbReference type="EMBL" id="MBM6929222.1"/>
    </source>
</evidence>
<proteinExistence type="predicted"/>
<dbReference type="RefSeq" id="WP_205050807.1">
    <property type="nucleotide sequence ID" value="NZ_JACJKX010000016.1"/>
</dbReference>
<feature type="region of interest" description="Disordered" evidence="1">
    <location>
        <begin position="79"/>
        <end position="104"/>
    </location>
</feature>
<gene>
    <name evidence="3" type="ORF">H5985_08085</name>
</gene>
<evidence type="ECO:0000256" key="1">
    <source>
        <dbReference type="SAM" id="MobiDB-lite"/>
    </source>
</evidence>
<keyword evidence="4" id="KW-1185">Reference proteome</keyword>
<evidence type="ECO:0008006" key="5">
    <source>
        <dbReference type="Google" id="ProtNLM"/>
    </source>
</evidence>